<keyword evidence="2 6" id="KW-0378">Hydrolase</keyword>
<dbReference type="EMBL" id="CACRUT010000016">
    <property type="protein sequence ID" value="VYU46785.1"/>
    <property type="molecule type" value="Genomic_DNA"/>
</dbReference>
<feature type="active site" description="Proton donor" evidence="4">
    <location>
        <position position="256"/>
    </location>
</feature>
<evidence type="ECO:0000259" key="8">
    <source>
        <dbReference type="Pfam" id="PF17851"/>
    </source>
</evidence>
<dbReference type="Pfam" id="PF17851">
    <property type="entry name" value="GH43_C2"/>
    <property type="match status" value="1"/>
</dbReference>
<accession>A0A6N3F438</accession>
<dbReference type="CDD" id="cd09001">
    <property type="entry name" value="GH43_FsAxh1-like"/>
    <property type="match status" value="1"/>
</dbReference>
<name>A0A6N3F438_9BACT</name>
<dbReference type="AlphaFoldDB" id="A0A6N3F438"/>
<evidence type="ECO:0000256" key="2">
    <source>
        <dbReference type="ARBA" id="ARBA00022801"/>
    </source>
</evidence>
<evidence type="ECO:0000313" key="9">
    <source>
        <dbReference type="EMBL" id="VYU46785.1"/>
    </source>
</evidence>
<gene>
    <name evidence="9" type="primary">xynB_8</name>
    <name evidence="9" type="ORF">PCLFYP37_03011</name>
</gene>
<dbReference type="PANTHER" id="PTHR42812:SF12">
    <property type="entry name" value="BETA-XYLOSIDASE-RELATED"/>
    <property type="match status" value="1"/>
</dbReference>
<evidence type="ECO:0000256" key="7">
    <source>
        <dbReference type="SAM" id="SignalP"/>
    </source>
</evidence>
<evidence type="ECO:0000256" key="5">
    <source>
        <dbReference type="PIRSR" id="PIRSR606710-2"/>
    </source>
</evidence>
<feature type="domain" description="Beta-xylosidase C-terminal Concanavalin A-like" evidence="8">
    <location>
        <begin position="384"/>
        <end position="573"/>
    </location>
</feature>
<dbReference type="GO" id="GO:0009044">
    <property type="term" value="F:xylan 1,4-beta-xylosidase activity"/>
    <property type="evidence" value="ECO:0007669"/>
    <property type="project" value="UniProtKB-EC"/>
</dbReference>
<keyword evidence="7" id="KW-0732">Signal</keyword>
<comment type="similarity">
    <text evidence="1 6">Belongs to the glycosyl hydrolase 43 family.</text>
</comment>
<protein>
    <submittedName>
        <fullName evidence="9">Beta-xylosidase</fullName>
        <ecNumber evidence="9">3.2.1.37</ecNumber>
    </submittedName>
</protein>
<feature type="active site" description="Proton acceptor" evidence="4">
    <location>
        <position position="100"/>
    </location>
</feature>
<evidence type="ECO:0000256" key="6">
    <source>
        <dbReference type="RuleBase" id="RU361187"/>
    </source>
</evidence>
<dbReference type="Gene3D" id="2.60.120.200">
    <property type="match status" value="1"/>
</dbReference>
<feature type="site" description="Important for catalytic activity, responsible for pKa modulation of the active site Glu and correct orientation of both the proton donor and substrate" evidence="5">
    <location>
        <position position="207"/>
    </location>
</feature>
<dbReference type="EC" id="3.2.1.37" evidence="9"/>
<dbReference type="InterPro" id="IPR041542">
    <property type="entry name" value="GH43_C2"/>
</dbReference>
<sequence length="587" mass="65566">MKNTIAFSLLCCNLAFMPLTAQQMTAFEKVGQGEESVQEFFPGEHRARPVMGAYTDSERMGLFSGGQDLGGSSGWYTDTRWGDLGDGTFANPILNGDYSDPDVIRVGRKYYMTCSEFHFMGMNILESDDMVNWKIIGRIFDRMDLDGYSGMDKYGNGSWAPALRYHDGKFWMYVCTPNEGLFMSTATDPAGPWSPLYQVKNVSGWEDPCPLWDEDGQAYIGRSQLGGGPIIIHKMSADGKTLLDDGRKVYEGPTAEGTKLFLKDGYYYISIPEGGVGTGWQTVMRSKNIYGPYEQKRVLEMGSTKVNGPHQGALVDTPEGEWWFYHFQSTEPQGRVVHLQPVTWKDGFPEMGTDYDKNGIGEPMKVCRKPSTGVETKAYAPQASDDFEAKELGLQWQFNHNPHDEYWSLTEKPGWLAIKSQKAEKLRTAFNQFTQKTMGYKGVVTVKIDFAQLTPGGRAGIECIGNKFVGGGVIMEDKDGTATPRLYMETDGTAKTTSFNISSVMNKGIYIRLEIDAVNNKHKFYYSVNNETFIEFGDTFESGSGDWKGSRIGLYSYNTQETSGTAYFDEFTYLFDGPGGLTSTQTK</sequence>
<keyword evidence="3 6" id="KW-0326">Glycosidase</keyword>
<dbReference type="SUPFAM" id="SSF49899">
    <property type="entry name" value="Concanavalin A-like lectins/glucanases"/>
    <property type="match status" value="1"/>
</dbReference>
<dbReference type="InterPro" id="IPR013320">
    <property type="entry name" value="ConA-like_dom_sf"/>
</dbReference>
<feature type="chain" id="PRO_5026765011" evidence="7">
    <location>
        <begin position="22"/>
        <end position="587"/>
    </location>
</feature>
<evidence type="ECO:0000256" key="4">
    <source>
        <dbReference type="PIRSR" id="PIRSR606710-1"/>
    </source>
</evidence>
<dbReference type="Pfam" id="PF04616">
    <property type="entry name" value="Glyco_hydro_43"/>
    <property type="match status" value="1"/>
</dbReference>
<evidence type="ECO:0000256" key="3">
    <source>
        <dbReference type="ARBA" id="ARBA00023295"/>
    </source>
</evidence>
<dbReference type="InterPro" id="IPR006710">
    <property type="entry name" value="Glyco_hydro_43"/>
</dbReference>
<reference evidence="9" key="1">
    <citation type="submission" date="2019-11" db="EMBL/GenBank/DDBJ databases">
        <authorList>
            <person name="Feng L."/>
        </authorList>
    </citation>
    <scope>NUCLEOTIDE SEQUENCE</scope>
    <source>
        <strain evidence="9">PclaraLFYP37</strain>
    </source>
</reference>
<feature type="signal peptide" evidence="7">
    <location>
        <begin position="1"/>
        <end position="21"/>
    </location>
</feature>
<dbReference type="GO" id="GO:0005975">
    <property type="term" value="P:carbohydrate metabolic process"/>
    <property type="evidence" value="ECO:0007669"/>
    <property type="project" value="InterPro"/>
</dbReference>
<dbReference type="InterPro" id="IPR051795">
    <property type="entry name" value="Glycosyl_Hydrlase_43"/>
</dbReference>
<proteinExistence type="inferred from homology"/>
<evidence type="ECO:0000256" key="1">
    <source>
        <dbReference type="ARBA" id="ARBA00009865"/>
    </source>
</evidence>
<organism evidence="9">
    <name type="scientific">Paraprevotella clara</name>
    <dbReference type="NCBI Taxonomy" id="454154"/>
    <lineage>
        <taxon>Bacteria</taxon>
        <taxon>Pseudomonadati</taxon>
        <taxon>Bacteroidota</taxon>
        <taxon>Bacteroidia</taxon>
        <taxon>Bacteroidales</taxon>
        <taxon>Prevotellaceae</taxon>
        <taxon>Paraprevotella</taxon>
    </lineage>
</organism>
<dbReference type="PANTHER" id="PTHR42812">
    <property type="entry name" value="BETA-XYLOSIDASE"/>
    <property type="match status" value="1"/>
</dbReference>
<dbReference type="InterPro" id="IPR023296">
    <property type="entry name" value="Glyco_hydro_beta-prop_sf"/>
</dbReference>
<dbReference type="Gene3D" id="2.115.10.20">
    <property type="entry name" value="Glycosyl hydrolase domain, family 43"/>
    <property type="match status" value="1"/>
</dbReference>
<dbReference type="SUPFAM" id="SSF75005">
    <property type="entry name" value="Arabinanase/levansucrase/invertase"/>
    <property type="match status" value="1"/>
</dbReference>